<dbReference type="HOGENOM" id="CLU_368275_0_0_1"/>
<dbReference type="AlphaFoldDB" id="V4CGT8"/>
<dbReference type="PANTHER" id="PTHR15228">
    <property type="entry name" value="SPERMATHECAL PHYSIOLOGY VARIANT"/>
    <property type="match status" value="1"/>
</dbReference>
<protein>
    <recommendedName>
        <fullName evidence="5">F-BAR domain-containing protein</fullName>
    </recommendedName>
</protein>
<dbReference type="PROSITE" id="PS51741">
    <property type="entry name" value="F_BAR"/>
    <property type="match status" value="1"/>
</dbReference>
<dbReference type="InterPro" id="IPR031160">
    <property type="entry name" value="F_BAR_dom"/>
</dbReference>
<evidence type="ECO:0000256" key="4">
    <source>
        <dbReference type="SAM" id="MobiDB-lite"/>
    </source>
</evidence>
<dbReference type="Pfam" id="PF24235">
    <property type="entry name" value="RHG29_45_N"/>
    <property type="match status" value="1"/>
</dbReference>
<dbReference type="SMART" id="SM00055">
    <property type="entry name" value="FCH"/>
    <property type="match status" value="1"/>
</dbReference>
<dbReference type="GO" id="GO:0005096">
    <property type="term" value="F:GTPase activator activity"/>
    <property type="evidence" value="ECO:0007669"/>
    <property type="project" value="UniProtKB-KW"/>
</dbReference>
<dbReference type="EMBL" id="KB200521">
    <property type="protein sequence ID" value="ESP01320.1"/>
    <property type="molecule type" value="Genomic_DNA"/>
</dbReference>
<dbReference type="InterPro" id="IPR001060">
    <property type="entry name" value="FCH_dom"/>
</dbReference>
<evidence type="ECO:0000256" key="2">
    <source>
        <dbReference type="ARBA" id="ARBA00023054"/>
    </source>
</evidence>
<keyword evidence="2 3" id="KW-0175">Coiled coil</keyword>
<proteinExistence type="predicted"/>
<keyword evidence="1" id="KW-0343">GTPase activation</keyword>
<dbReference type="InterPro" id="IPR027267">
    <property type="entry name" value="AH/BAR_dom_sf"/>
</dbReference>
<dbReference type="GO" id="GO:0051056">
    <property type="term" value="P:regulation of small GTPase mediated signal transduction"/>
    <property type="evidence" value="ECO:0007669"/>
    <property type="project" value="UniProtKB-ARBA"/>
</dbReference>
<dbReference type="InterPro" id="IPR051025">
    <property type="entry name" value="RhoGAP"/>
</dbReference>
<feature type="region of interest" description="Disordered" evidence="4">
    <location>
        <begin position="671"/>
        <end position="739"/>
    </location>
</feature>
<dbReference type="KEGG" id="lgi:LOTGIDRAFT_230659"/>
<evidence type="ECO:0000256" key="3">
    <source>
        <dbReference type="PROSITE-ProRule" id="PRU01077"/>
    </source>
</evidence>
<dbReference type="InterPro" id="IPR054713">
    <property type="entry name" value="GMIP/FCHO2-like_FCH"/>
</dbReference>
<evidence type="ECO:0000259" key="5">
    <source>
        <dbReference type="PROSITE" id="PS51741"/>
    </source>
</evidence>
<dbReference type="PANTHER" id="PTHR15228:SF25">
    <property type="entry name" value="F-BAR DOMAIN-CONTAINING PROTEIN"/>
    <property type="match status" value="1"/>
</dbReference>
<evidence type="ECO:0000256" key="1">
    <source>
        <dbReference type="ARBA" id="ARBA00022468"/>
    </source>
</evidence>
<dbReference type="RefSeq" id="XP_009047954.1">
    <property type="nucleotide sequence ID" value="XM_009049706.1"/>
</dbReference>
<gene>
    <name evidence="6" type="ORF">LOTGIDRAFT_230659</name>
</gene>
<reference evidence="6 7" key="1">
    <citation type="journal article" date="2013" name="Nature">
        <title>Insights into bilaterian evolution from three spiralian genomes.</title>
        <authorList>
            <person name="Simakov O."/>
            <person name="Marletaz F."/>
            <person name="Cho S.J."/>
            <person name="Edsinger-Gonzales E."/>
            <person name="Havlak P."/>
            <person name="Hellsten U."/>
            <person name="Kuo D.H."/>
            <person name="Larsson T."/>
            <person name="Lv J."/>
            <person name="Arendt D."/>
            <person name="Savage R."/>
            <person name="Osoegawa K."/>
            <person name="de Jong P."/>
            <person name="Grimwood J."/>
            <person name="Chapman J.A."/>
            <person name="Shapiro H."/>
            <person name="Aerts A."/>
            <person name="Otillar R.P."/>
            <person name="Terry A.Y."/>
            <person name="Boore J.L."/>
            <person name="Grigoriev I.V."/>
            <person name="Lindberg D.R."/>
            <person name="Seaver E.C."/>
            <person name="Weisblat D.A."/>
            <person name="Putnam N.H."/>
            <person name="Rokhsar D.S."/>
        </authorList>
    </citation>
    <scope>NUCLEOTIDE SEQUENCE [LARGE SCALE GENOMIC DNA]</scope>
</reference>
<organism evidence="6 7">
    <name type="scientific">Lottia gigantea</name>
    <name type="common">Giant owl limpet</name>
    <dbReference type="NCBI Taxonomy" id="225164"/>
    <lineage>
        <taxon>Eukaryota</taxon>
        <taxon>Metazoa</taxon>
        <taxon>Spiralia</taxon>
        <taxon>Lophotrochozoa</taxon>
        <taxon>Mollusca</taxon>
        <taxon>Gastropoda</taxon>
        <taxon>Patellogastropoda</taxon>
        <taxon>Lottioidea</taxon>
        <taxon>Lottiidae</taxon>
        <taxon>Lottia</taxon>
    </lineage>
</organism>
<dbReference type="GeneID" id="20248363"/>
<dbReference type="OrthoDB" id="79452at2759"/>
<dbReference type="SUPFAM" id="SSF103657">
    <property type="entry name" value="BAR/IMD domain-like"/>
    <property type="match status" value="2"/>
</dbReference>
<evidence type="ECO:0000313" key="7">
    <source>
        <dbReference type="Proteomes" id="UP000030746"/>
    </source>
</evidence>
<feature type="non-terminal residue" evidence="6">
    <location>
        <position position="757"/>
    </location>
</feature>
<dbReference type="Proteomes" id="UP000030746">
    <property type="component" value="Unassembled WGS sequence"/>
</dbReference>
<dbReference type="STRING" id="225164.V4CGT8"/>
<dbReference type="CTD" id="20248363"/>
<name>V4CGT8_LOTGI</name>
<keyword evidence="7" id="KW-1185">Reference proteome</keyword>
<evidence type="ECO:0000313" key="6">
    <source>
        <dbReference type="EMBL" id="ESP01320.1"/>
    </source>
</evidence>
<feature type="compositionally biased region" description="Polar residues" evidence="4">
    <location>
        <begin position="709"/>
        <end position="719"/>
    </location>
</feature>
<accession>V4CGT8</accession>
<dbReference type="Pfam" id="PF22699">
    <property type="entry name" value="GMIP-like_FCH"/>
    <property type="match status" value="2"/>
</dbReference>
<dbReference type="Gene3D" id="1.20.1270.60">
    <property type="entry name" value="Arfaptin homology (AH) domain/BAR domain"/>
    <property type="match status" value="2"/>
</dbReference>
<feature type="domain" description="F-BAR" evidence="5">
    <location>
        <begin position="217"/>
        <end position="609"/>
    </location>
</feature>
<dbReference type="InterPro" id="IPR057028">
    <property type="entry name" value="RHG29_45_N"/>
</dbReference>
<sequence length="757" mass="86703">MRVNAMIELFMCIIVHQGWNVETNLTKFLGQEIGNLEIDMPVTKHKGKSSSVDCMEHGGTIPVIMNQDDIIALTQNVKDFSDTLAKLKSIFLEGRDNEEVKVIAHERLGEVLLILKNVLQTYPALHSTDLFSASANLIAKIKNYDYQNCILSEDVSSFCDCIDQLALAFSSSVSEYLMGDVLLDIVSDGRTKSFDNLTTAGGEETGRECANGSVEAPLFENDVDSILVQVEAGLDLALQRAKAWSKYARDIMSYIEKKALLEIEYSRNLQKLVQSTKQNLADEGFLPLQSVYCTVLTQDMEFSSNCQTTQALLMTSQFIEPLSARKVEHDRVRKSVKDNWVKEFKKMCRVISNDFCFFFNIKHEAVSNLNRAQSLYITRQQDYERARLAVNKAEGDKLEKKKKLEEEAMHKAAEAETTYKACVAETNSKHKELEKLKPLSARKVEHDRVRKSVKDNWVKEFKKMCRVISNDFCVFFNIKHEAVSNLNRAQSLYITRQQDYERARLAVNKAEGDKLEKKKKLEEEAMHKAAEAETTYKACVAETNSKHKELEKLKGEYLARVREEIEHSDQVMKKVTSEYFHILHTVTASLPLQYQTLWYDIDHCGIRHYNIILYITVSDIMYQTLCETSKNYEVGSQYAEYVRRLPVSQSKTEMFVFEPFKTDLLDVNRKSSVRSDGSSDVGEYSNEGSPSVSKKDINRTPMKAWGQNYGISDTDSISETSHKSDESNQTSPRFTSKHRSLEELREDFFINDQRKFK</sequence>
<dbReference type="OMA" id="CEASKHY"/>